<feature type="signal peptide" evidence="1">
    <location>
        <begin position="1"/>
        <end position="21"/>
    </location>
</feature>
<dbReference type="NCBIfam" id="NF047636">
    <property type="entry name" value="CC_3452_fam"/>
    <property type="match status" value="1"/>
</dbReference>
<dbReference type="RefSeq" id="WP_256505494.1">
    <property type="nucleotide sequence ID" value="NZ_CP101740.1"/>
</dbReference>
<evidence type="ECO:0000256" key="1">
    <source>
        <dbReference type="SAM" id="SignalP"/>
    </source>
</evidence>
<keyword evidence="3" id="KW-1185">Reference proteome</keyword>
<dbReference type="InterPro" id="IPR058067">
    <property type="entry name" value="CC_3452-like"/>
</dbReference>
<protein>
    <submittedName>
        <fullName evidence="2">Uncharacterized protein</fullName>
    </submittedName>
</protein>
<proteinExistence type="predicted"/>
<sequence length="100" mass="10168">MRTILSASAVIMLALAVPAVAQGQGYYAAVPATPAVGKKLVTRDTIWRCGDSGCGAPKSATRPAILCELLVREVGSLQSFSVAGTAFDADALARCNAGAE</sequence>
<dbReference type="InterPro" id="IPR058513">
    <property type="entry name" value="DUF8200"/>
</dbReference>
<evidence type="ECO:0000313" key="2">
    <source>
        <dbReference type="EMBL" id="UUL81762.1"/>
    </source>
</evidence>
<name>A0ABY5L4N5_9SPHN</name>
<accession>A0ABY5L4N5</accession>
<dbReference type="Pfam" id="PF26624">
    <property type="entry name" value="DUF8200"/>
    <property type="match status" value="1"/>
</dbReference>
<reference evidence="2" key="1">
    <citation type="submission" date="2022-07" db="EMBL/GenBank/DDBJ databases">
        <title>Sphingomonas sp. nov., a novel bacterium isolated from the north slope of the Mount Everest.</title>
        <authorList>
            <person name="Cui X."/>
            <person name="Liu Y."/>
        </authorList>
    </citation>
    <scope>NUCLEOTIDE SEQUENCE</scope>
    <source>
        <strain evidence="2">S5-59</strain>
    </source>
</reference>
<gene>
    <name evidence="2" type="ORF">NMP03_11200</name>
</gene>
<feature type="chain" id="PRO_5047154720" evidence="1">
    <location>
        <begin position="22"/>
        <end position="100"/>
    </location>
</feature>
<evidence type="ECO:0000313" key="3">
    <source>
        <dbReference type="Proteomes" id="UP001058533"/>
    </source>
</evidence>
<dbReference type="Proteomes" id="UP001058533">
    <property type="component" value="Chromosome"/>
</dbReference>
<keyword evidence="1" id="KW-0732">Signal</keyword>
<dbReference type="EMBL" id="CP101740">
    <property type="protein sequence ID" value="UUL81762.1"/>
    <property type="molecule type" value="Genomic_DNA"/>
</dbReference>
<organism evidence="2 3">
    <name type="scientific">Sphingomonas qomolangmaensis</name>
    <dbReference type="NCBI Taxonomy" id="2918765"/>
    <lineage>
        <taxon>Bacteria</taxon>
        <taxon>Pseudomonadati</taxon>
        <taxon>Pseudomonadota</taxon>
        <taxon>Alphaproteobacteria</taxon>
        <taxon>Sphingomonadales</taxon>
        <taxon>Sphingomonadaceae</taxon>
        <taxon>Sphingomonas</taxon>
    </lineage>
</organism>